<feature type="domain" description="THIF-type NAD/FAD binding fold" evidence="5">
    <location>
        <begin position="3"/>
        <end position="302"/>
    </location>
</feature>
<dbReference type="PANTHER" id="PTHR10953">
    <property type="entry name" value="UBIQUITIN-ACTIVATING ENZYME E1"/>
    <property type="match status" value="1"/>
</dbReference>
<comment type="similarity">
    <text evidence="4">Belongs to the ubiquitin-activating E1 family. UBA3 subfamily.</text>
</comment>
<dbReference type="GeneID" id="26261225"/>
<evidence type="ECO:0000313" key="7">
    <source>
        <dbReference type="Proteomes" id="UP000031056"/>
    </source>
</evidence>
<dbReference type="AlphaFoldDB" id="A0A0B2UMM6"/>
<dbReference type="Gene3D" id="1.10.10.520">
    <property type="entry name" value="Ubiquitin activating enzymes (Uba3). Chain: B, domain 2"/>
    <property type="match status" value="1"/>
</dbReference>
<dbReference type="GO" id="GO:0005634">
    <property type="term" value="C:nucleus"/>
    <property type="evidence" value="ECO:0007669"/>
    <property type="project" value="TreeGrafter"/>
</dbReference>
<dbReference type="GO" id="GO:0005737">
    <property type="term" value="C:cytoplasm"/>
    <property type="evidence" value="ECO:0007669"/>
    <property type="project" value="TreeGrafter"/>
</dbReference>
<comment type="function">
    <text evidence="4">Catalytic subunit of the dimeric E1 enzyme, which activates NEDD8.</text>
</comment>
<sequence>MNKDKVLVVGCGGIGCELLKLLSRENIRSVTMIDCDIIELSNLNRQFFFTHNDVGKSKAVVAASIFARMCTSECTVQPICARIEEFDACFFAEFDMVYCCLDNVAARVYVNQRCVFSSACMIDAGSGGFKGQAYYFGNDIVNGSRYECFDCIPRGVTKEHAVCTIRSRPSCFEHCIVWAKHVFLAMKIEVHGDPEQYYYTNLKSMVENCECTHDALDLDLFRSSEEYAYKVRDIMKTINAIGIPEFNKDDKSVLELVYNVAFIRAKIAGIEPMSFDNAVTVAGSIIPSISTANSIIASLMILCANSKCNYYLVNNSNIIRRMERCVSREGCPTCSLKWYVLSYSRDVTFKSLIRCFRAKHMELQAFSDADVFLTPAMKDAHDKKLKLRSNSTVEVVCSRNSVTRKIGLYIMKHDRCMSLRKMDSKIFTASNRSGDACN</sequence>
<accession>A0A0B2UMM6</accession>
<keyword evidence="3 4" id="KW-0067">ATP-binding</keyword>
<dbReference type="InterPro" id="IPR023318">
    <property type="entry name" value="Ub_act_enz_dom_a_sf"/>
</dbReference>
<dbReference type="InParanoid" id="A0A0B2UMM6"/>
<evidence type="ECO:0000256" key="3">
    <source>
        <dbReference type="ARBA" id="ARBA00022840"/>
    </source>
</evidence>
<dbReference type="InterPro" id="IPR045886">
    <property type="entry name" value="ThiF/MoeB/HesA"/>
</dbReference>
<keyword evidence="4" id="KW-0436">Ligase</keyword>
<dbReference type="EC" id="6.2.1.64" evidence="4"/>
<evidence type="ECO:0000313" key="6">
    <source>
        <dbReference type="EMBL" id="KHN70292.1"/>
    </source>
</evidence>
<dbReference type="GO" id="GO:0045116">
    <property type="term" value="P:protein neddylation"/>
    <property type="evidence" value="ECO:0007669"/>
    <property type="project" value="UniProtKB-UniRule"/>
</dbReference>
<dbReference type="RefSeq" id="XP_014564334.1">
    <property type="nucleotide sequence ID" value="XM_014708848.1"/>
</dbReference>
<evidence type="ECO:0000256" key="2">
    <source>
        <dbReference type="ARBA" id="ARBA00022786"/>
    </source>
</evidence>
<dbReference type="Pfam" id="PF00899">
    <property type="entry name" value="ThiF"/>
    <property type="match status" value="1"/>
</dbReference>
<evidence type="ECO:0000259" key="5">
    <source>
        <dbReference type="Pfam" id="PF00899"/>
    </source>
</evidence>
<dbReference type="InterPro" id="IPR035985">
    <property type="entry name" value="Ubiquitin-activating_enz"/>
</dbReference>
<gene>
    <name evidence="6" type="ORF">M896_021300</name>
</gene>
<dbReference type="Gene3D" id="3.40.50.720">
    <property type="entry name" value="NAD(P)-binding Rossmann-like Domain"/>
    <property type="match status" value="1"/>
</dbReference>
<dbReference type="PROSITE" id="PS51257">
    <property type="entry name" value="PROKAR_LIPOPROTEIN"/>
    <property type="match status" value="1"/>
</dbReference>
<dbReference type="GO" id="GO:0019781">
    <property type="term" value="F:NEDD8 activating enzyme activity"/>
    <property type="evidence" value="ECO:0007669"/>
    <property type="project" value="UniProtKB-UniRule"/>
</dbReference>
<dbReference type="FunCoup" id="A0A0B2UMM6">
    <property type="interactions" value="436"/>
</dbReference>
<proteinExistence type="inferred from homology"/>
<name>A0A0B2UMM6_9MICR</name>
<keyword evidence="2 4" id="KW-0833">Ubl conjugation pathway</keyword>
<dbReference type="Proteomes" id="UP000031056">
    <property type="component" value="Unassembled WGS sequence"/>
</dbReference>
<keyword evidence="1 4" id="KW-0547">Nucleotide-binding</keyword>
<evidence type="ECO:0000256" key="4">
    <source>
        <dbReference type="RuleBase" id="RU368009"/>
    </source>
</evidence>
<evidence type="ECO:0000256" key="1">
    <source>
        <dbReference type="ARBA" id="ARBA00022741"/>
    </source>
</evidence>
<protein>
    <recommendedName>
        <fullName evidence="4">NEDD8-activating enzyme E1 catalytic subunit</fullName>
        <ecNumber evidence="4">6.2.1.64</ecNumber>
    </recommendedName>
</protein>
<dbReference type="VEuPathDB" id="MicrosporidiaDB:M896_021300"/>
<comment type="pathway">
    <text evidence="4">Protein modification; protein neddylation.</text>
</comment>
<keyword evidence="7" id="KW-1185">Reference proteome</keyword>
<comment type="caution">
    <text evidence="6">The sequence shown here is derived from an EMBL/GenBank/DDBJ whole genome shotgun (WGS) entry which is preliminary data.</text>
</comment>
<dbReference type="GO" id="GO:0005524">
    <property type="term" value="F:ATP binding"/>
    <property type="evidence" value="ECO:0007669"/>
    <property type="project" value="UniProtKB-UniRule"/>
</dbReference>
<reference evidence="6 7" key="1">
    <citation type="journal article" date="2014" name="MBio">
        <title>The Ordospora colligata genome; evolution of extreme reduction in microsporidia and host-to-parasite horizontal gene transfer.</title>
        <authorList>
            <person name="Pombert J.-F."/>
            <person name="Haag K.L."/>
            <person name="Beidas S."/>
            <person name="Ebert D."/>
            <person name="Keeling P.J."/>
        </authorList>
    </citation>
    <scope>NUCLEOTIDE SEQUENCE [LARGE SCALE GENOMIC DNA]</scope>
    <source>
        <strain evidence="6 7">OC4</strain>
    </source>
</reference>
<dbReference type="InterPro" id="IPR000594">
    <property type="entry name" value="ThiF_NAD_FAD-bd"/>
</dbReference>
<dbReference type="SUPFAM" id="SSF69572">
    <property type="entry name" value="Activating enzymes of the ubiquitin-like proteins"/>
    <property type="match status" value="1"/>
</dbReference>
<dbReference type="HOGENOM" id="CLU_013325_7_0_1"/>
<dbReference type="PANTHER" id="PTHR10953:SF6">
    <property type="entry name" value="NEDD8-ACTIVATING ENZYME E1 CATALYTIC SUBUNIT"/>
    <property type="match status" value="1"/>
</dbReference>
<dbReference type="OrthoDB" id="10255449at2759"/>
<dbReference type="STRING" id="1354746.A0A0B2UMM6"/>
<organism evidence="6 7">
    <name type="scientific">Ordospora colligata OC4</name>
    <dbReference type="NCBI Taxonomy" id="1354746"/>
    <lineage>
        <taxon>Eukaryota</taxon>
        <taxon>Fungi</taxon>
        <taxon>Fungi incertae sedis</taxon>
        <taxon>Microsporidia</taxon>
        <taxon>Ordosporidae</taxon>
        <taxon>Ordospora</taxon>
    </lineage>
</organism>
<dbReference type="EMBL" id="JOKQ01000002">
    <property type="protein sequence ID" value="KHN70292.1"/>
    <property type="molecule type" value="Genomic_DNA"/>
</dbReference>
<comment type="catalytic activity">
    <reaction evidence="4">
        <text>ATP + [NEDD8 protein] + [E1 NEDD8-activating enzyme]-L-cysteine = AMP + diphosphate + [E1 NEDD8-activating enzyme]-S-[NEDD8 protein]-yl-L-cysteine.</text>
        <dbReference type="EC" id="6.2.1.64"/>
    </reaction>
</comment>